<dbReference type="Pfam" id="PF00196">
    <property type="entry name" value="GerE"/>
    <property type="match status" value="1"/>
</dbReference>
<comment type="caution">
    <text evidence="5">The sequence shown here is derived from an EMBL/GenBank/DDBJ whole genome shotgun (WGS) entry which is preliminary data.</text>
</comment>
<name>A0A3A3G3T9_9BURK</name>
<keyword evidence="3" id="KW-0804">Transcription</keyword>
<evidence type="ECO:0000313" key="6">
    <source>
        <dbReference type="Proteomes" id="UP000266327"/>
    </source>
</evidence>
<dbReference type="SUPFAM" id="SSF46894">
    <property type="entry name" value="C-terminal effector domain of the bipartite response regulators"/>
    <property type="match status" value="1"/>
</dbReference>
<dbReference type="PANTHER" id="PTHR44688:SF16">
    <property type="entry name" value="DNA-BINDING TRANSCRIPTIONAL ACTIVATOR DEVR_DOSR"/>
    <property type="match status" value="1"/>
</dbReference>
<evidence type="ECO:0000313" key="5">
    <source>
        <dbReference type="EMBL" id="RJG01469.1"/>
    </source>
</evidence>
<evidence type="ECO:0000256" key="1">
    <source>
        <dbReference type="ARBA" id="ARBA00023015"/>
    </source>
</evidence>
<evidence type="ECO:0000259" key="4">
    <source>
        <dbReference type="PROSITE" id="PS50043"/>
    </source>
</evidence>
<proteinExistence type="predicted"/>
<dbReference type="EMBL" id="QYUQ01000002">
    <property type="protein sequence ID" value="RJG01469.1"/>
    <property type="molecule type" value="Genomic_DNA"/>
</dbReference>
<organism evidence="5 6">
    <name type="scientific">Noviherbaspirillum sedimenti</name>
    <dbReference type="NCBI Taxonomy" id="2320865"/>
    <lineage>
        <taxon>Bacteria</taxon>
        <taxon>Pseudomonadati</taxon>
        <taxon>Pseudomonadota</taxon>
        <taxon>Betaproteobacteria</taxon>
        <taxon>Burkholderiales</taxon>
        <taxon>Oxalobacteraceae</taxon>
        <taxon>Noviherbaspirillum</taxon>
    </lineage>
</organism>
<dbReference type="PROSITE" id="PS50043">
    <property type="entry name" value="HTH_LUXR_2"/>
    <property type="match status" value="1"/>
</dbReference>
<dbReference type="PROSITE" id="PS00622">
    <property type="entry name" value="HTH_LUXR_1"/>
    <property type="match status" value="1"/>
</dbReference>
<evidence type="ECO:0000256" key="2">
    <source>
        <dbReference type="ARBA" id="ARBA00023125"/>
    </source>
</evidence>
<dbReference type="InterPro" id="IPR036388">
    <property type="entry name" value="WH-like_DNA-bd_sf"/>
</dbReference>
<dbReference type="CDD" id="cd06170">
    <property type="entry name" value="LuxR_C_like"/>
    <property type="match status" value="1"/>
</dbReference>
<dbReference type="RefSeq" id="WP_119784917.1">
    <property type="nucleotide sequence ID" value="NZ_QYUQ01000002.1"/>
</dbReference>
<keyword evidence="1" id="KW-0805">Transcription regulation</keyword>
<dbReference type="Proteomes" id="UP000266327">
    <property type="component" value="Unassembled WGS sequence"/>
</dbReference>
<dbReference type="InterPro" id="IPR016032">
    <property type="entry name" value="Sig_transdc_resp-reg_C-effctor"/>
</dbReference>
<dbReference type="AlphaFoldDB" id="A0A3A3G3T9"/>
<evidence type="ECO:0000256" key="3">
    <source>
        <dbReference type="ARBA" id="ARBA00023163"/>
    </source>
</evidence>
<accession>A0A3A3G3T9</accession>
<gene>
    <name evidence="5" type="ORF">D3878_07610</name>
</gene>
<dbReference type="InterPro" id="IPR000792">
    <property type="entry name" value="Tscrpt_reg_LuxR_C"/>
</dbReference>
<keyword evidence="6" id="KW-1185">Reference proteome</keyword>
<protein>
    <submittedName>
        <fullName evidence="5">LuxR family transcriptional regulator</fullName>
    </submittedName>
</protein>
<dbReference type="SMART" id="SM00421">
    <property type="entry name" value="HTH_LUXR"/>
    <property type="match status" value="1"/>
</dbReference>
<reference evidence="6" key="1">
    <citation type="submission" date="2018-09" db="EMBL/GenBank/DDBJ databases">
        <authorList>
            <person name="Zhu H."/>
        </authorList>
    </citation>
    <scope>NUCLEOTIDE SEQUENCE [LARGE SCALE GENOMIC DNA]</scope>
    <source>
        <strain evidence="6">K1S02-23</strain>
    </source>
</reference>
<dbReference type="OrthoDB" id="7009766at2"/>
<keyword evidence="2" id="KW-0238">DNA-binding</keyword>
<dbReference type="GO" id="GO:0006355">
    <property type="term" value="P:regulation of DNA-templated transcription"/>
    <property type="evidence" value="ECO:0007669"/>
    <property type="project" value="InterPro"/>
</dbReference>
<dbReference type="GO" id="GO:0003677">
    <property type="term" value="F:DNA binding"/>
    <property type="evidence" value="ECO:0007669"/>
    <property type="project" value="UniProtKB-KW"/>
</dbReference>
<dbReference type="PANTHER" id="PTHR44688">
    <property type="entry name" value="DNA-BINDING TRANSCRIPTIONAL ACTIVATOR DEVR_DOSR"/>
    <property type="match status" value="1"/>
</dbReference>
<dbReference type="PROSITE" id="PS51257">
    <property type="entry name" value="PROKAR_LIPOPROTEIN"/>
    <property type="match status" value="1"/>
</dbReference>
<feature type="domain" description="HTH luxR-type" evidence="4">
    <location>
        <begin position="205"/>
        <end position="270"/>
    </location>
</feature>
<dbReference type="Gene3D" id="1.10.10.10">
    <property type="entry name" value="Winged helix-like DNA-binding domain superfamily/Winged helix DNA-binding domain"/>
    <property type="match status" value="1"/>
</dbReference>
<sequence>MRYWQLDRPAPGGQIDLSHVTSLVAAIGCADATSFAGEVLNTLGDAAKISQCTIFAYEFGNRPRTVSVADRRGGRFLRDVADVYSKLFYVLDGNQGIVTNEPAAKPGGAIVMHRQTSDDITHAGYRAACYSDPNVCDRLSVLLQPADDIWLSVNLYRDRTYANFQQREIALVEALAPLIGHAAKHHYALHGQNQQGLPQLMLARLRSLCPTLAKRELDVVRGVLEGRTAIEIAEILGIKPASVITYQKRAYQRLGISSQRQLFALCLSTEKV</sequence>